<dbReference type="EMBL" id="VSRR010023450">
    <property type="protein sequence ID" value="MPC65498.1"/>
    <property type="molecule type" value="Genomic_DNA"/>
</dbReference>
<reference evidence="1 2" key="1">
    <citation type="submission" date="2019-05" db="EMBL/GenBank/DDBJ databases">
        <title>Another draft genome of Portunus trituberculatus and its Hox gene families provides insights of decapod evolution.</title>
        <authorList>
            <person name="Jeong J.-H."/>
            <person name="Song I."/>
            <person name="Kim S."/>
            <person name="Choi T."/>
            <person name="Kim D."/>
            <person name="Ryu S."/>
            <person name="Kim W."/>
        </authorList>
    </citation>
    <scope>NUCLEOTIDE SEQUENCE [LARGE SCALE GENOMIC DNA]</scope>
    <source>
        <tissue evidence="1">Muscle</tissue>
    </source>
</reference>
<dbReference type="Proteomes" id="UP000324222">
    <property type="component" value="Unassembled WGS sequence"/>
</dbReference>
<comment type="caution">
    <text evidence="1">The sequence shown here is derived from an EMBL/GenBank/DDBJ whole genome shotgun (WGS) entry which is preliminary data.</text>
</comment>
<protein>
    <submittedName>
        <fullName evidence="1">Uncharacterized protein</fullName>
    </submittedName>
</protein>
<organism evidence="1 2">
    <name type="scientific">Portunus trituberculatus</name>
    <name type="common">Swimming crab</name>
    <name type="synonym">Neptunus trituberculatus</name>
    <dbReference type="NCBI Taxonomy" id="210409"/>
    <lineage>
        <taxon>Eukaryota</taxon>
        <taxon>Metazoa</taxon>
        <taxon>Ecdysozoa</taxon>
        <taxon>Arthropoda</taxon>
        <taxon>Crustacea</taxon>
        <taxon>Multicrustacea</taxon>
        <taxon>Malacostraca</taxon>
        <taxon>Eumalacostraca</taxon>
        <taxon>Eucarida</taxon>
        <taxon>Decapoda</taxon>
        <taxon>Pleocyemata</taxon>
        <taxon>Brachyura</taxon>
        <taxon>Eubrachyura</taxon>
        <taxon>Portunoidea</taxon>
        <taxon>Portunidae</taxon>
        <taxon>Portuninae</taxon>
        <taxon>Portunus</taxon>
    </lineage>
</organism>
<sequence>MKQKVHSIEAFKGLSQGNFAALGLSAVSLPADPSGVSRCVAVLRESRGSWGKAALSKMGRQRDIRRRY</sequence>
<name>A0A5B7H8Y3_PORTR</name>
<proteinExistence type="predicted"/>
<evidence type="ECO:0000313" key="2">
    <source>
        <dbReference type="Proteomes" id="UP000324222"/>
    </source>
</evidence>
<evidence type="ECO:0000313" key="1">
    <source>
        <dbReference type="EMBL" id="MPC65498.1"/>
    </source>
</evidence>
<accession>A0A5B7H8Y3</accession>
<keyword evidence="2" id="KW-1185">Reference proteome</keyword>
<gene>
    <name evidence="1" type="ORF">E2C01_059633</name>
</gene>
<dbReference type="AlphaFoldDB" id="A0A5B7H8Y3"/>